<evidence type="ECO:0000259" key="2">
    <source>
        <dbReference type="Pfam" id="PF14111"/>
    </source>
</evidence>
<accession>A0AAV9K5N5</accession>
<evidence type="ECO:0000313" key="4">
    <source>
        <dbReference type="Proteomes" id="UP001311915"/>
    </source>
</evidence>
<evidence type="ECO:0000256" key="1">
    <source>
        <dbReference type="SAM" id="MobiDB-lite"/>
    </source>
</evidence>
<dbReference type="InterPro" id="IPR025558">
    <property type="entry name" value="DUF4283"/>
</dbReference>
<dbReference type="Proteomes" id="UP001311915">
    <property type="component" value="Unassembled WGS sequence"/>
</dbReference>
<sequence>MEQWSPLPTREITPTSGNNKPPEILNGEKVIELKKEDIDKATAEWKQALILYVVGESPTKAAIKRYIAMQVNMVSKPKVYYHNDGYFLVRFASLDARNEVLYSGPHMLNNKTIIVKLSRISSRLWVPLYANEYTTKVDRISFARVLVEMDVARDLPKKLKV</sequence>
<reference evidence="3 4" key="1">
    <citation type="submission" date="2023-10" db="EMBL/GenBank/DDBJ databases">
        <title>Genome-Wide Identification Analysis in wild type Solanum Pinnatisectum Reveals Some Genes Defensing Phytophthora Infestans.</title>
        <authorList>
            <person name="Sun C."/>
        </authorList>
    </citation>
    <scope>NUCLEOTIDE SEQUENCE [LARGE SCALE GENOMIC DNA]</scope>
    <source>
        <strain evidence="3">LQN</strain>
        <tissue evidence="3">Leaf</tissue>
    </source>
</reference>
<feature type="region of interest" description="Disordered" evidence="1">
    <location>
        <begin position="1"/>
        <end position="24"/>
    </location>
</feature>
<dbReference type="PANTHER" id="PTHR33233:SF17">
    <property type="entry name" value="DUF4283 DOMAIN-CONTAINING PROTEIN"/>
    <property type="match status" value="1"/>
</dbReference>
<protein>
    <recommendedName>
        <fullName evidence="2">DUF4283 domain-containing protein</fullName>
    </recommendedName>
</protein>
<name>A0AAV9K5N5_9SOLN</name>
<gene>
    <name evidence="3" type="ORF">R3W88_032979</name>
</gene>
<feature type="domain" description="DUF4283" evidence="2">
    <location>
        <begin position="42"/>
        <end position="116"/>
    </location>
</feature>
<evidence type="ECO:0000313" key="3">
    <source>
        <dbReference type="EMBL" id="KAK4707487.1"/>
    </source>
</evidence>
<organism evidence="3 4">
    <name type="scientific">Solanum pinnatisectum</name>
    <name type="common">tansyleaf nightshade</name>
    <dbReference type="NCBI Taxonomy" id="50273"/>
    <lineage>
        <taxon>Eukaryota</taxon>
        <taxon>Viridiplantae</taxon>
        <taxon>Streptophyta</taxon>
        <taxon>Embryophyta</taxon>
        <taxon>Tracheophyta</taxon>
        <taxon>Spermatophyta</taxon>
        <taxon>Magnoliopsida</taxon>
        <taxon>eudicotyledons</taxon>
        <taxon>Gunneridae</taxon>
        <taxon>Pentapetalae</taxon>
        <taxon>asterids</taxon>
        <taxon>lamiids</taxon>
        <taxon>Solanales</taxon>
        <taxon>Solanaceae</taxon>
        <taxon>Solanoideae</taxon>
        <taxon>Solaneae</taxon>
        <taxon>Solanum</taxon>
    </lineage>
</organism>
<comment type="caution">
    <text evidence="3">The sequence shown here is derived from an EMBL/GenBank/DDBJ whole genome shotgun (WGS) entry which is preliminary data.</text>
</comment>
<dbReference type="EMBL" id="JAWPEI010000013">
    <property type="protein sequence ID" value="KAK4707487.1"/>
    <property type="molecule type" value="Genomic_DNA"/>
</dbReference>
<proteinExistence type="predicted"/>
<dbReference type="PANTHER" id="PTHR33233">
    <property type="entry name" value="ENDONUCLEASE/EXONUCLEASE/PHOSPHATASE"/>
    <property type="match status" value="1"/>
</dbReference>
<keyword evidence="4" id="KW-1185">Reference proteome</keyword>
<dbReference type="Pfam" id="PF14111">
    <property type="entry name" value="DUF4283"/>
    <property type="match status" value="1"/>
</dbReference>
<dbReference type="AlphaFoldDB" id="A0AAV9K5N5"/>